<reference evidence="2" key="1">
    <citation type="journal article" date="2019" name="Int. J. Syst. Evol. Microbiol.">
        <title>The Global Catalogue of Microorganisms (GCM) 10K type strain sequencing project: providing services to taxonomists for standard genome sequencing and annotation.</title>
        <authorList>
            <consortium name="The Broad Institute Genomics Platform"/>
            <consortium name="The Broad Institute Genome Sequencing Center for Infectious Disease"/>
            <person name="Wu L."/>
            <person name="Ma J."/>
        </authorList>
    </citation>
    <scope>NUCLEOTIDE SEQUENCE [LARGE SCALE GENOMIC DNA]</scope>
    <source>
        <strain evidence="2">TBRC 1276</strain>
    </source>
</reference>
<dbReference type="EMBL" id="JBHSBI010000032">
    <property type="protein sequence ID" value="MFC4014072.1"/>
    <property type="molecule type" value="Genomic_DNA"/>
</dbReference>
<dbReference type="RefSeq" id="WP_379533922.1">
    <property type="nucleotide sequence ID" value="NZ_JBHSBI010000032.1"/>
</dbReference>
<proteinExistence type="predicted"/>
<dbReference type="InterPro" id="IPR016888">
    <property type="entry name" value="UCP028498"/>
</dbReference>
<name>A0ABV8GJE1_9ACTN</name>
<gene>
    <name evidence="1" type="ORF">ACFOY2_43075</name>
</gene>
<comment type="caution">
    <text evidence="1">The sequence shown here is derived from an EMBL/GenBank/DDBJ whole genome shotgun (WGS) entry which is preliminary data.</text>
</comment>
<organism evidence="1 2">
    <name type="scientific">Nonomuraea purpurea</name>
    <dbReference type="NCBI Taxonomy" id="1849276"/>
    <lineage>
        <taxon>Bacteria</taxon>
        <taxon>Bacillati</taxon>
        <taxon>Actinomycetota</taxon>
        <taxon>Actinomycetes</taxon>
        <taxon>Streptosporangiales</taxon>
        <taxon>Streptosporangiaceae</taxon>
        <taxon>Nonomuraea</taxon>
    </lineage>
</organism>
<accession>A0ABV8GJE1</accession>
<keyword evidence="2" id="KW-1185">Reference proteome</keyword>
<protein>
    <submittedName>
        <fullName evidence="1">DUF2255 family protein</fullName>
    </submittedName>
</protein>
<sequence length="125" mass="14272">MATWTSEELSRIEAADELEIAPRRRDGTLRKPVPIWVVRTGDDLYVRSYKGYDGAWFRAALASHEGRIRAGGVEKDVTFTEEADPDVNERIEAAYRDKYHRYGPTYVDPMVATQARATTLKLLPR</sequence>
<evidence type="ECO:0000313" key="2">
    <source>
        <dbReference type="Proteomes" id="UP001595851"/>
    </source>
</evidence>
<dbReference type="Pfam" id="PF10012">
    <property type="entry name" value="DUF2255"/>
    <property type="match status" value="1"/>
</dbReference>
<dbReference type="Proteomes" id="UP001595851">
    <property type="component" value="Unassembled WGS sequence"/>
</dbReference>
<evidence type="ECO:0000313" key="1">
    <source>
        <dbReference type="EMBL" id="MFC4014072.1"/>
    </source>
</evidence>